<reference evidence="4 7" key="1">
    <citation type="submission" date="2016-10" db="EMBL/GenBank/DDBJ databases">
        <authorList>
            <person name="Varghese N."/>
            <person name="Submissions S."/>
        </authorList>
    </citation>
    <scope>NUCLEOTIDE SEQUENCE [LARGE SCALE GENOMIC DNA]</scope>
    <source>
        <strain evidence="4 7">WG10</strain>
    </source>
</reference>
<dbReference type="InterPro" id="IPR029056">
    <property type="entry name" value="Ribokinase-like"/>
</dbReference>
<protein>
    <submittedName>
        <fullName evidence="4">RfaE bifunctional protein, domain I</fullName>
    </submittedName>
</protein>
<dbReference type="Pfam" id="PF00294">
    <property type="entry name" value="PfkB"/>
    <property type="match status" value="1"/>
</dbReference>
<dbReference type="GO" id="GO:0016773">
    <property type="term" value="F:phosphotransferase activity, alcohol group as acceptor"/>
    <property type="evidence" value="ECO:0007669"/>
    <property type="project" value="InterPro"/>
</dbReference>
<evidence type="ECO:0000313" key="5">
    <source>
        <dbReference type="EMBL" id="SDI42469.1"/>
    </source>
</evidence>
<dbReference type="Gene3D" id="3.40.1190.20">
    <property type="match status" value="1"/>
</dbReference>
<name>A0A1G6RW57_9FIRM</name>
<dbReference type="RefSeq" id="WP_089716701.1">
    <property type="nucleotide sequence ID" value="NZ_FMYT01000025.1"/>
</dbReference>
<dbReference type="AlphaFoldDB" id="A0A1G6RW57"/>
<keyword evidence="1" id="KW-0808">Transferase</keyword>
<dbReference type="InterPro" id="IPR011913">
    <property type="entry name" value="RfaE_dom_I"/>
</dbReference>
<feature type="domain" description="Carbohydrate kinase PfkB" evidence="3">
    <location>
        <begin position="19"/>
        <end position="320"/>
    </location>
</feature>
<dbReference type="GO" id="GO:0005829">
    <property type="term" value="C:cytosol"/>
    <property type="evidence" value="ECO:0007669"/>
    <property type="project" value="TreeGrafter"/>
</dbReference>
<accession>A0A1G6RW57</accession>
<organism evidence="4 7">
    <name type="scientific">Halanaerobium congolense</name>
    <dbReference type="NCBI Taxonomy" id="54121"/>
    <lineage>
        <taxon>Bacteria</taxon>
        <taxon>Bacillati</taxon>
        <taxon>Bacillota</taxon>
        <taxon>Clostridia</taxon>
        <taxon>Halanaerobiales</taxon>
        <taxon>Halanaerobiaceae</taxon>
        <taxon>Halanaerobium</taxon>
    </lineage>
</organism>
<dbReference type="EMBL" id="FNEH01000006">
    <property type="protein sequence ID" value="SDI42469.1"/>
    <property type="molecule type" value="Genomic_DNA"/>
</dbReference>
<dbReference type="SUPFAM" id="SSF53613">
    <property type="entry name" value="Ribokinase-like"/>
    <property type="match status" value="1"/>
</dbReference>
<evidence type="ECO:0000313" key="4">
    <source>
        <dbReference type="EMBL" id="SDD08176.1"/>
    </source>
</evidence>
<dbReference type="InterPro" id="IPR011611">
    <property type="entry name" value="PfkB_dom"/>
</dbReference>
<dbReference type="PANTHER" id="PTHR46969:SF1">
    <property type="entry name" value="BIFUNCTIONAL PROTEIN HLDE"/>
    <property type="match status" value="1"/>
</dbReference>
<sequence>MDNYQAEELVKYIKKFKNKKIMVLGDLIADKFIIADPERLSREAPVLILKHQQEKVLPGGGANAAANIASLGAEVDLLGVVGDDLAAEALKKELDQRNIITKGIFKDETRPTAEKTRILAGGEQIVRQQVVRVDKVKSFDISEELSQKLSSYLEKNIAVSDAVLFSDYGNGIFNQKTTPKFVETAAAAGKYSAVDSRYQLPQFKGSVIATPNLEEASEIYGSKLKTQAEVEKAGIEMRKELKLEYLLITQGGDGMTLFAPGDQIDHIPAANFSEVFDVTGAGDTVVGTLILALAAGAPVRTAIRIANLAAGIVVRKSGVAVVTAEELIKEVNKNAG</sequence>
<evidence type="ECO:0000313" key="7">
    <source>
        <dbReference type="Proteomes" id="UP000324896"/>
    </source>
</evidence>
<keyword evidence="2" id="KW-0418">Kinase</keyword>
<proteinExistence type="predicted"/>
<evidence type="ECO:0000313" key="6">
    <source>
        <dbReference type="Proteomes" id="UP000198945"/>
    </source>
</evidence>
<dbReference type="PANTHER" id="PTHR46969">
    <property type="entry name" value="BIFUNCTIONAL PROTEIN HLDE"/>
    <property type="match status" value="1"/>
</dbReference>
<evidence type="ECO:0000259" key="3">
    <source>
        <dbReference type="Pfam" id="PF00294"/>
    </source>
</evidence>
<evidence type="ECO:0000256" key="2">
    <source>
        <dbReference type="ARBA" id="ARBA00022777"/>
    </source>
</evidence>
<dbReference type="GO" id="GO:0033785">
    <property type="term" value="F:heptose 7-phosphate kinase activity"/>
    <property type="evidence" value="ECO:0007669"/>
    <property type="project" value="TreeGrafter"/>
</dbReference>
<dbReference type="Proteomes" id="UP000198945">
    <property type="component" value="Unassembled WGS sequence"/>
</dbReference>
<dbReference type="CDD" id="cd01172">
    <property type="entry name" value="RfaE_like"/>
    <property type="match status" value="1"/>
</dbReference>
<dbReference type="GO" id="GO:0033786">
    <property type="term" value="F:heptose-1-phosphate adenylyltransferase activity"/>
    <property type="evidence" value="ECO:0007669"/>
    <property type="project" value="TreeGrafter"/>
</dbReference>
<dbReference type="EMBL" id="FMYT01000025">
    <property type="protein sequence ID" value="SDD08176.1"/>
    <property type="molecule type" value="Genomic_DNA"/>
</dbReference>
<reference evidence="5 6" key="2">
    <citation type="submission" date="2016-10" db="EMBL/GenBank/DDBJ databases">
        <authorList>
            <person name="de Groot N.N."/>
        </authorList>
    </citation>
    <scope>NUCLEOTIDE SEQUENCE [LARGE SCALE GENOMIC DNA]</scope>
    <source>
        <strain evidence="5 6">WG7</strain>
    </source>
</reference>
<evidence type="ECO:0000256" key="1">
    <source>
        <dbReference type="ARBA" id="ARBA00022679"/>
    </source>
</evidence>
<dbReference type="Proteomes" id="UP000324896">
    <property type="component" value="Unassembled WGS sequence"/>
</dbReference>
<gene>
    <name evidence="4" type="ORF">SAMN04488597_12524</name>
    <name evidence="5" type="ORF">SAMN04515654_10622</name>
</gene>